<dbReference type="Proteomes" id="UP001381693">
    <property type="component" value="Unassembled WGS sequence"/>
</dbReference>
<proteinExistence type="predicted"/>
<accession>A0AAN8ZP77</accession>
<evidence type="ECO:0000259" key="1">
    <source>
        <dbReference type="PROSITE" id="PS50041"/>
    </source>
</evidence>
<evidence type="ECO:0000313" key="2">
    <source>
        <dbReference type="EMBL" id="KAK7021784.1"/>
    </source>
</evidence>
<dbReference type="InterPro" id="IPR016187">
    <property type="entry name" value="CTDL_fold"/>
</dbReference>
<dbReference type="AlphaFoldDB" id="A0AAN8ZP77"/>
<dbReference type="PROSITE" id="PS50041">
    <property type="entry name" value="C_TYPE_LECTIN_2"/>
    <property type="match status" value="1"/>
</dbReference>
<evidence type="ECO:0000313" key="3">
    <source>
        <dbReference type="Proteomes" id="UP001381693"/>
    </source>
</evidence>
<gene>
    <name evidence="2" type="ORF">SK128_001282</name>
</gene>
<name>A0AAN8ZP77_HALRR</name>
<organism evidence="2 3">
    <name type="scientific">Halocaridina rubra</name>
    <name type="common">Hawaiian red shrimp</name>
    <dbReference type="NCBI Taxonomy" id="373956"/>
    <lineage>
        <taxon>Eukaryota</taxon>
        <taxon>Metazoa</taxon>
        <taxon>Ecdysozoa</taxon>
        <taxon>Arthropoda</taxon>
        <taxon>Crustacea</taxon>
        <taxon>Multicrustacea</taxon>
        <taxon>Malacostraca</taxon>
        <taxon>Eumalacostraca</taxon>
        <taxon>Eucarida</taxon>
        <taxon>Decapoda</taxon>
        <taxon>Pleocyemata</taxon>
        <taxon>Caridea</taxon>
        <taxon>Atyoidea</taxon>
        <taxon>Atyidae</taxon>
        <taxon>Halocaridina</taxon>
    </lineage>
</organism>
<dbReference type="InterPro" id="IPR016186">
    <property type="entry name" value="C-type_lectin-like/link_sf"/>
</dbReference>
<dbReference type="CDD" id="cd00037">
    <property type="entry name" value="CLECT"/>
    <property type="match status" value="1"/>
</dbReference>
<dbReference type="Pfam" id="PF00059">
    <property type="entry name" value="Lectin_C"/>
    <property type="match status" value="1"/>
</dbReference>
<reference evidence="2 3" key="1">
    <citation type="submission" date="2023-11" db="EMBL/GenBank/DDBJ databases">
        <title>Halocaridina rubra genome assembly.</title>
        <authorList>
            <person name="Smith C."/>
        </authorList>
    </citation>
    <scope>NUCLEOTIDE SEQUENCE [LARGE SCALE GENOMIC DNA]</scope>
    <source>
        <strain evidence="2">EP-1</strain>
        <tissue evidence="2">Whole</tissue>
    </source>
</reference>
<dbReference type="InterPro" id="IPR001304">
    <property type="entry name" value="C-type_lectin-like"/>
</dbReference>
<dbReference type="SMART" id="SM00034">
    <property type="entry name" value="CLECT"/>
    <property type="match status" value="1"/>
</dbReference>
<dbReference type="EMBL" id="JAXCGZ010022882">
    <property type="protein sequence ID" value="KAK7021784.1"/>
    <property type="molecule type" value="Genomic_DNA"/>
</dbReference>
<dbReference type="Gene3D" id="3.10.100.10">
    <property type="entry name" value="Mannose-Binding Protein A, subunit A"/>
    <property type="match status" value="1"/>
</dbReference>
<keyword evidence="3" id="KW-1185">Reference proteome</keyword>
<comment type="caution">
    <text evidence="2">The sequence shown here is derived from an EMBL/GenBank/DDBJ whole genome shotgun (WGS) entry which is preliminary data.</text>
</comment>
<feature type="domain" description="C-type lectin" evidence="1">
    <location>
        <begin position="59"/>
        <end position="165"/>
    </location>
</feature>
<protein>
    <recommendedName>
        <fullName evidence="1">C-type lectin domain-containing protein</fullName>
    </recommendedName>
</protein>
<dbReference type="SUPFAM" id="SSF56436">
    <property type="entry name" value="C-type lectin-like"/>
    <property type="match status" value="1"/>
</dbReference>
<sequence>MDAPLNAQPRARIWARHISSQTLSPRRSIYMPTAPIQVLTRPNGPNCSSPFEKVDGVGCIHIDKNPRQWQKGREFCRGEEGDLYVAEDPAQLPLLWNHLSTQGAVPSSLHWVGALLTKWFNGRPISLWKTNEPDAPASSQPCHAIHIQGKISNEYCSMSLYSICERRM</sequence>